<keyword evidence="4" id="KW-0456">Lyase</keyword>
<evidence type="ECO:0000256" key="4">
    <source>
        <dbReference type="ARBA" id="ARBA00023239"/>
    </source>
</evidence>
<dbReference type="SUPFAM" id="SSF55248">
    <property type="entry name" value="PCD-like"/>
    <property type="match status" value="1"/>
</dbReference>
<dbReference type="Gene3D" id="3.30.1360.20">
    <property type="entry name" value="Transcriptional coactivator/pterin dehydratase"/>
    <property type="match status" value="1"/>
</dbReference>
<comment type="catalytic activity">
    <reaction evidence="1">
        <text>(4aS,6R)-4a-hydroxy-L-erythro-5,6,7,8-tetrahydrobiopterin = (6R)-L-erythro-6,7-dihydrobiopterin + H2O</text>
        <dbReference type="Rhea" id="RHEA:11920"/>
        <dbReference type="ChEBI" id="CHEBI:15377"/>
        <dbReference type="ChEBI" id="CHEBI:15642"/>
        <dbReference type="ChEBI" id="CHEBI:43120"/>
        <dbReference type="EC" id="4.2.1.96"/>
    </reaction>
</comment>
<dbReference type="InterPro" id="IPR001533">
    <property type="entry name" value="Pterin_deHydtase"/>
</dbReference>
<dbReference type="GO" id="GO:0008124">
    <property type="term" value="F:4-alpha-hydroxytetrahydrobiopterin dehydratase activity"/>
    <property type="evidence" value="ECO:0007669"/>
    <property type="project" value="UniProtKB-EC"/>
</dbReference>
<dbReference type="EMBL" id="CP034456">
    <property type="protein sequence ID" value="QBM86245.1"/>
    <property type="molecule type" value="Genomic_DNA"/>
</dbReference>
<keyword evidence="7" id="KW-1185">Reference proteome</keyword>
<gene>
    <name evidence="6" type="primary">MPUL0A08820</name>
    <name evidence="6" type="ORF">METSCH_A08820</name>
</gene>
<proteinExistence type="inferred from homology"/>
<dbReference type="CDD" id="cd00488">
    <property type="entry name" value="PCD_DCoH"/>
    <property type="match status" value="1"/>
</dbReference>
<dbReference type="STRING" id="2163413.A0A4P6XII2"/>
<dbReference type="AlphaFoldDB" id="A0A4P6XII2"/>
<comment type="similarity">
    <text evidence="2">Belongs to the pterin-4-alpha-carbinolamine dehydratase family.</text>
</comment>
<organism evidence="6 7">
    <name type="scientific">Metschnikowia aff. pulcherrima</name>
    <dbReference type="NCBI Taxonomy" id="2163413"/>
    <lineage>
        <taxon>Eukaryota</taxon>
        <taxon>Fungi</taxon>
        <taxon>Dikarya</taxon>
        <taxon>Ascomycota</taxon>
        <taxon>Saccharomycotina</taxon>
        <taxon>Pichiomycetes</taxon>
        <taxon>Metschnikowiaceae</taxon>
        <taxon>Metschnikowia</taxon>
    </lineage>
</organism>
<dbReference type="Pfam" id="PF01329">
    <property type="entry name" value="Pterin_4a"/>
    <property type="match status" value="1"/>
</dbReference>
<dbReference type="InterPro" id="IPR036428">
    <property type="entry name" value="PCD_sf"/>
</dbReference>
<dbReference type="GO" id="GO:0006729">
    <property type="term" value="P:tetrahydrobiopterin biosynthetic process"/>
    <property type="evidence" value="ECO:0007669"/>
    <property type="project" value="InterPro"/>
</dbReference>
<evidence type="ECO:0000256" key="5">
    <source>
        <dbReference type="ARBA" id="ARBA00030497"/>
    </source>
</evidence>
<name>A0A4P6XII2_9ASCO</name>
<dbReference type="PANTHER" id="PTHR12599:SF0">
    <property type="entry name" value="PTERIN-4-ALPHA-CARBINOLAMINE DEHYDRATASE"/>
    <property type="match status" value="1"/>
</dbReference>
<evidence type="ECO:0000256" key="1">
    <source>
        <dbReference type="ARBA" id="ARBA00001554"/>
    </source>
</evidence>
<protein>
    <recommendedName>
        <fullName evidence="3">4a-hydroxytetrahydrobiopterin dehydratase</fullName>
        <ecNumber evidence="3">4.2.1.96</ecNumber>
    </recommendedName>
    <alternativeName>
        <fullName evidence="5">4-alpha-hydroxy-tetrahydropterin dehydratase</fullName>
    </alternativeName>
</protein>
<reference evidence="7" key="1">
    <citation type="submission" date="2019-03" db="EMBL/GenBank/DDBJ databases">
        <title>Snf2 controls pulcherriminic acid biosynthesis and connects pigmentation and antifungal activity of the yeast Metschnikowia pulcherrima.</title>
        <authorList>
            <person name="Gore-Lloyd D."/>
            <person name="Sumann I."/>
            <person name="Brachmann A.O."/>
            <person name="Schneeberger K."/>
            <person name="Ortiz-Merino R.A."/>
            <person name="Moreno-Beltran M."/>
            <person name="Schlaefli M."/>
            <person name="Kirner P."/>
            <person name="Santos Kron A."/>
            <person name="Wolfe K.H."/>
            <person name="Piel J."/>
            <person name="Ahrens C.H."/>
            <person name="Henk D."/>
            <person name="Freimoser F.M."/>
        </authorList>
    </citation>
    <scope>NUCLEOTIDE SEQUENCE [LARGE SCALE GENOMIC DNA]</scope>
    <source>
        <strain evidence="7">APC 1.2</strain>
    </source>
</reference>
<dbReference type="Proteomes" id="UP000292447">
    <property type="component" value="Chromosome I"/>
</dbReference>
<dbReference type="PANTHER" id="PTHR12599">
    <property type="entry name" value="PTERIN-4-ALPHA-CARBINOLAMINE DEHYDRATASE"/>
    <property type="match status" value="1"/>
</dbReference>
<sequence>MKINVPLVANAAKAMRPELEVLSKSALQAELATINNVLPKPYWTVSETSEMAQLKASYTLKNYLKTWEFLNDVAASSYKLKHHPTITTTYNKVDIALTTHDVGNKVTYMDTKLATAIQNVYASKYAQTAPSYAVHTPRFTMNRAFKIIDELTKRD</sequence>
<evidence type="ECO:0000313" key="6">
    <source>
        <dbReference type="EMBL" id="QBM86245.1"/>
    </source>
</evidence>
<evidence type="ECO:0000256" key="2">
    <source>
        <dbReference type="ARBA" id="ARBA00006472"/>
    </source>
</evidence>
<evidence type="ECO:0000256" key="3">
    <source>
        <dbReference type="ARBA" id="ARBA00013252"/>
    </source>
</evidence>
<accession>A0A4P6XII2</accession>
<dbReference type="EC" id="4.2.1.96" evidence="3"/>
<evidence type="ECO:0000313" key="7">
    <source>
        <dbReference type="Proteomes" id="UP000292447"/>
    </source>
</evidence>